<dbReference type="AlphaFoldDB" id="A0A9D4SXD7"/>
<dbReference type="EMBL" id="JABSTV010001250">
    <property type="protein sequence ID" value="KAH7955673.1"/>
    <property type="molecule type" value="Genomic_DNA"/>
</dbReference>
<comment type="caution">
    <text evidence="2">The sequence shown here is derived from an EMBL/GenBank/DDBJ whole genome shotgun (WGS) entry which is preliminary data.</text>
</comment>
<name>A0A9D4SXD7_RHISA</name>
<dbReference type="Proteomes" id="UP000821837">
    <property type="component" value="Unassembled WGS sequence"/>
</dbReference>
<feature type="compositionally biased region" description="Polar residues" evidence="1">
    <location>
        <begin position="249"/>
        <end position="259"/>
    </location>
</feature>
<gene>
    <name evidence="2" type="ORF">HPB52_002845</name>
</gene>
<feature type="region of interest" description="Disordered" evidence="1">
    <location>
        <begin position="227"/>
        <end position="294"/>
    </location>
</feature>
<evidence type="ECO:0000313" key="3">
    <source>
        <dbReference type="Proteomes" id="UP000821837"/>
    </source>
</evidence>
<proteinExistence type="predicted"/>
<keyword evidence="3" id="KW-1185">Reference proteome</keyword>
<evidence type="ECO:0000256" key="1">
    <source>
        <dbReference type="SAM" id="MobiDB-lite"/>
    </source>
</evidence>
<sequence>MIVARRDASVSVDHKIILRVRGGLDSAVIHPCVLRQIILKASGLPISDRTSSDQIHVNTVNHTVLISTQDMGRADLYHSIQNLNFNGTPHEVATHVANPIDTCRGTVRLPSDYSEAEITSTLRRCNSKLTIGGARRLGSTETVLVIFQGKVVPYYFYYDGCALRCRPFRQKVEACTRCRAIGHRQNVCTNASDTLCPRCGMKDAPMDHECDPIQAARYTFQAQARPFTHQPISQSRPNSRFKPAKKSQQKQGSRASLSNPRRRLAKPYHPALLGQPTPANAKLRALRDQRSPWT</sequence>
<reference evidence="2" key="1">
    <citation type="journal article" date="2020" name="Cell">
        <title>Large-Scale Comparative Analyses of Tick Genomes Elucidate Their Genetic Diversity and Vector Capacities.</title>
        <authorList>
            <consortium name="Tick Genome and Microbiome Consortium (TIGMIC)"/>
            <person name="Jia N."/>
            <person name="Wang J."/>
            <person name="Shi W."/>
            <person name="Du L."/>
            <person name="Sun Y."/>
            <person name="Zhan W."/>
            <person name="Jiang J.F."/>
            <person name="Wang Q."/>
            <person name="Zhang B."/>
            <person name="Ji P."/>
            <person name="Bell-Sakyi L."/>
            <person name="Cui X.M."/>
            <person name="Yuan T.T."/>
            <person name="Jiang B.G."/>
            <person name="Yang W.F."/>
            <person name="Lam T.T."/>
            <person name="Chang Q.C."/>
            <person name="Ding S.J."/>
            <person name="Wang X.J."/>
            <person name="Zhu J.G."/>
            <person name="Ruan X.D."/>
            <person name="Zhao L."/>
            <person name="Wei J.T."/>
            <person name="Ye R.Z."/>
            <person name="Que T.C."/>
            <person name="Du C.H."/>
            <person name="Zhou Y.H."/>
            <person name="Cheng J.X."/>
            <person name="Dai P.F."/>
            <person name="Guo W.B."/>
            <person name="Han X.H."/>
            <person name="Huang E.J."/>
            <person name="Li L.F."/>
            <person name="Wei W."/>
            <person name="Gao Y.C."/>
            <person name="Liu J.Z."/>
            <person name="Shao H.Z."/>
            <person name="Wang X."/>
            <person name="Wang C.C."/>
            <person name="Yang T.C."/>
            <person name="Huo Q.B."/>
            <person name="Li W."/>
            <person name="Chen H.Y."/>
            <person name="Chen S.E."/>
            <person name="Zhou L.G."/>
            <person name="Ni X.B."/>
            <person name="Tian J.H."/>
            <person name="Sheng Y."/>
            <person name="Liu T."/>
            <person name="Pan Y.S."/>
            <person name="Xia L.Y."/>
            <person name="Li J."/>
            <person name="Zhao F."/>
            <person name="Cao W.C."/>
        </authorList>
    </citation>
    <scope>NUCLEOTIDE SEQUENCE</scope>
    <source>
        <strain evidence="2">Rsan-2018</strain>
    </source>
</reference>
<protein>
    <submittedName>
        <fullName evidence="2">Uncharacterized protein</fullName>
    </submittedName>
</protein>
<accession>A0A9D4SXD7</accession>
<organism evidence="2 3">
    <name type="scientific">Rhipicephalus sanguineus</name>
    <name type="common">Brown dog tick</name>
    <name type="synonym">Ixodes sanguineus</name>
    <dbReference type="NCBI Taxonomy" id="34632"/>
    <lineage>
        <taxon>Eukaryota</taxon>
        <taxon>Metazoa</taxon>
        <taxon>Ecdysozoa</taxon>
        <taxon>Arthropoda</taxon>
        <taxon>Chelicerata</taxon>
        <taxon>Arachnida</taxon>
        <taxon>Acari</taxon>
        <taxon>Parasitiformes</taxon>
        <taxon>Ixodida</taxon>
        <taxon>Ixodoidea</taxon>
        <taxon>Ixodidae</taxon>
        <taxon>Rhipicephalinae</taxon>
        <taxon>Rhipicephalus</taxon>
        <taxon>Rhipicephalus</taxon>
    </lineage>
</organism>
<feature type="compositionally biased region" description="Basic and acidic residues" evidence="1">
    <location>
        <begin position="285"/>
        <end position="294"/>
    </location>
</feature>
<reference evidence="2" key="2">
    <citation type="submission" date="2021-09" db="EMBL/GenBank/DDBJ databases">
        <authorList>
            <person name="Jia N."/>
            <person name="Wang J."/>
            <person name="Shi W."/>
            <person name="Du L."/>
            <person name="Sun Y."/>
            <person name="Zhan W."/>
            <person name="Jiang J."/>
            <person name="Wang Q."/>
            <person name="Zhang B."/>
            <person name="Ji P."/>
            <person name="Sakyi L.B."/>
            <person name="Cui X."/>
            <person name="Yuan T."/>
            <person name="Jiang B."/>
            <person name="Yang W."/>
            <person name="Lam T.T.-Y."/>
            <person name="Chang Q."/>
            <person name="Ding S."/>
            <person name="Wang X."/>
            <person name="Zhu J."/>
            <person name="Ruan X."/>
            <person name="Zhao L."/>
            <person name="Wei J."/>
            <person name="Que T."/>
            <person name="Du C."/>
            <person name="Cheng J."/>
            <person name="Dai P."/>
            <person name="Han X."/>
            <person name="Huang E."/>
            <person name="Gao Y."/>
            <person name="Liu J."/>
            <person name="Shao H."/>
            <person name="Ye R."/>
            <person name="Li L."/>
            <person name="Wei W."/>
            <person name="Wang X."/>
            <person name="Wang C."/>
            <person name="Huo Q."/>
            <person name="Li W."/>
            <person name="Guo W."/>
            <person name="Chen H."/>
            <person name="Chen S."/>
            <person name="Zhou L."/>
            <person name="Zhou L."/>
            <person name="Ni X."/>
            <person name="Tian J."/>
            <person name="Zhou Y."/>
            <person name="Sheng Y."/>
            <person name="Liu T."/>
            <person name="Pan Y."/>
            <person name="Xia L."/>
            <person name="Li J."/>
            <person name="Zhao F."/>
            <person name="Cao W."/>
        </authorList>
    </citation>
    <scope>NUCLEOTIDE SEQUENCE</scope>
    <source>
        <strain evidence="2">Rsan-2018</strain>
        <tissue evidence="2">Larvae</tissue>
    </source>
</reference>
<evidence type="ECO:0000313" key="2">
    <source>
        <dbReference type="EMBL" id="KAH7955673.1"/>
    </source>
</evidence>